<dbReference type="Proteomes" id="UP000694844">
    <property type="component" value="Chromosome 9"/>
</dbReference>
<dbReference type="GeneID" id="111115712"/>
<keyword evidence="2" id="KW-0812">Transmembrane</keyword>
<dbReference type="Pfam" id="PF03269">
    <property type="entry name" value="DUF268"/>
    <property type="match status" value="1"/>
</dbReference>
<keyword evidence="2" id="KW-1133">Transmembrane helix</keyword>
<evidence type="ECO:0000313" key="3">
    <source>
        <dbReference type="Proteomes" id="UP000694844"/>
    </source>
</evidence>
<dbReference type="InterPro" id="IPR004951">
    <property type="entry name" value="DUF268_CAE_spp"/>
</dbReference>
<organism evidence="3 4">
    <name type="scientific">Crassostrea virginica</name>
    <name type="common">Eastern oyster</name>
    <dbReference type="NCBI Taxonomy" id="6565"/>
    <lineage>
        <taxon>Eukaryota</taxon>
        <taxon>Metazoa</taxon>
        <taxon>Spiralia</taxon>
        <taxon>Lophotrochozoa</taxon>
        <taxon>Mollusca</taxon>
        <taxon>Bivalvia</taxon>
        <taxon>Autobranchia</taxon>
        <taxon>Pteriomorphia</taxon>
        <taxon>Ostreida</taxon>
        <taxon>Ostreoidea</taxon>
        <taxon>Ostreidae</taxon>
        <taxon>Crassostrea</taxon>
    </lineage>
</organism>
<gene>
    <name evidence="4" type="primary">LOC111115712</name>
</gene>
<keyword evidence="3" id="KW-1185">Reference proteome</keyword>
<feature type="compositionally biased region" description="Polar residues" evidence="1">
    <location>
        <begin position="113"/>
        <end position="122"/>
    </location>
</feature>
<keyword evidence="2" id="KW-0472">Membrane</keyword>
<accession>A0A8B8C3J5</accession>
<protein>
    <submittedName>
        <fullName evidence="4">Uncharacterized protein LOC111115712</fullName>
    </submittedName>
</protein>
<evidence type="ECO:0000256" key="1">
    <source>
        <dbReference type="SAM" id="MobiDB-lite"/>
    </source>
</evidence>
<reference evidence="4" key="1">
    <citation type="submission" date="2025-08" db="UniProtKB">
        <authorList>
            <consortium name="RefSeq"/>
        </authorList>
    </citation>
    <scope>IDENTIFICATION</scope>
    <source>
        <tissue evidence="4">Whole sample</tissue>
    </source>
</reference>
<evidence type="ECO:0000313" key="4">
    <source>
        <dbReference type="RefSeq" id="XP_022310252.1"/>
    </source>
</evidence>
<dbReference type="AlphaFoldDB" id="A0A8B8C3J5"/>
<name>A0A8B8C3J5_CRAVI</name>
<proteinExistence type="predicted"/>
<feature type="region of interest" description="Disordered" evidence="1">
    <location>
        <begin position="113"/>
        <end position="136"/>
    </location>
</feature>
<dbReference type="OrthoDB" id="428346at2759"/>
<dbReference type="KEGG" id="cvn:111115712"/>
<dbReference type="RefSeq" id="XP_022310252.1">
    <property type="nucleotide sequence ID" value="XM_022454544.1"/>
</dbReference>
<sequence>MSSMLKTILEKVRREKPFQCLLFFIFVMICYLLSNHLMSEVPFILKAGQEMDKMKVQIFDSQIAGSVNNLGTNISKNEQNKITQNHDIGIKEIIEESVKQTLVPKINKYLQQNSNSIPSTQKESNKLKEDKDMDKSELQKINSIRKSCGALCDTSRPGTSGPYFNHVTAPVDCEAIYKNPYIDEGHNLKEAPRKIPKELWDEFTMNNKLPVMAWYFDQKYMGHTAKTPVWTKKQVEDYINSAAHGTLQGTYGVSETNALRDGIGHAAGVKNGRVLVIGSENPWVEAVALEQGAKEIVTLEYGRIKSEHPKIKTMVPSEFMKSYLNGTLGLFDAVVTFSSVEHSGLGRYGDRLNPWGDIITIARAWCVTKINGSLTIGVMFDNNKDYIKYNAGRWYGKIRYPYLCTNWKQHYRGGGSQKIHVFIK</sequence>
<feature type="compositionally biased region" description="Basic and acidic residues" evidence="1">
    <location>
        <begin position="123"/>
        <end position="136"/>
    </location>
</feature>
<feature type="transmembrane region" description="Helical" evidence="2">
    <location>
        <begin position="20"/>
        <end position="38"/>
    </location>
</feature>
<evidence type="ECO:0000256" key="2">
    <source>
        <dbReference type="SAM" id="Phobius"/>
    </source>
</evidence>